<dbReference type="FunFam" id="3.40.449.10:FF:000008">
    <property type="entry name" value="D111/G-patch domain-containing protein"/>
    <property type="match status" value="1"/>
</dbReference>
<evidence type="ECO:0000256" key="1">
    <source>
        <dbReference type="ARBA" id="ARBA00004742"/>
    </source>
</evidence>
<dbReference type="SUPFAM" id="SSF68923">
    <property type="entry name" value="PEP carboxykinase N-terminal domain"/>
    <property type="match status" value="1"/>
</dbReference>
<dbReference type="InterPro" id="IPR013035">
    <property type="entry name" value="PEP_carboxykinase_C"/>
</dbReference>
<evidence type="ECO:0000256" key="2">
    <source>
        <dbReference type="ARBA" id="ARBA00006052"/>
    </source>
</evidence>
<comment type="similarity">
    <text evidence="2">Belongs to the phosphoenolpyruvate carboxykinase (ATP) family.</text>
</comment>
<organism evidence="8 9">
    <name type="scientific">Hibiscus trionum</name>
    <name type="common">Flower of an hour</name>
    <dbReference type="NCBI Taxonomy" id="183268"/>
    <lineage>
        <taxon>Eukaryota</taxon>
        <taxon>Viridiplantae</taxon>
        <taxon>Streptophyta</taxon>
        <taxon>Embryophyta</taxon>
        <taxon>Tracheophyta</taxon>
        <taxon>Spermatophyta</taxon>
        <taxon>Magnoliopsida</taxon>
        <taxon>eudicotyledons</taxon>
        <taxon>Gunneridae</taxon>
        <taxon>Pentapetalae</taxon>
        <taxon>rosids</taxon>
        <taxon>malvids</taxon>
        <taxon>Malvales</taxon>
        <taxon>Malvaceae</taxon>
        <taxon>Malvoideae</taxon>
        <taxon>Hibiscus</taxon>
    </lineage>
</organism>
<dbReference type="GO" id="GO:0006094">
    <property type="term" value="P:gluconeogenesis"/>
    <property type="evidence" value="ECO:0007669"/>
    <property type="project" value="InterPro"/>
</dbReference>
<evidence type="ECO:0000313" key="9">
    <source>
        <dbReference type="Proteomes" id="UP001165190"/>
    </source>
</evidence>
<comment type="caution">
    <text evidence="8">The sequence shown here is derived from an EMBL/GenBank/DDBJ whole genome shotgun (WGS) entry which is preliminary data.</text>
</comment>
<dbReference type="InterPro" id="IPR001272">
    <property type="entry name" value="PEP_carboxykinase_ATP"/>
</dbReference>
<proteinExistence type="inferred from homology"/>
<dbReference type="GO" id="GO:0005524">
    <property type="term" value="F:ATP binding"/>
    <property type="evidence" value="ECO:0007669"/>
    <property type="project" value="UniProtKB-KW"/>
</dbReference>
<name>A0A9W7M5K5_HIBTR</name>
<evidence type="ECO:0000256" key="7">
    <source>
        <dbReference type="ARBA" id="ARBA00047371"/>
    </source>
</evidence>
<dbReference type="Gene3D" id="3.40.449.10">
    <property type="entry name" value="Phosphoenolpyruvate Carboxykinase, domain 1"/>
    <property type="match status" value="1"/>
</dbReference>
<sequence length="432" mass="45653">MRNRFLKRLIRTSSSSSCRFLHSSRRNKVSACVIEEEGETVASLRENPGFSYGLNWGLAGKGVIVKDKAFQNLKSSDLLQKGATIAESLSGLPLHVRGTLGGTSTISKAQYSKLLKQVTTHMSSISNIFVHDGAIGLLPESDAKVRVISDTPSAVLTLSNVLWETPIRAVSHDSCPLTVYAATSVSTAVGDVIGLGAYGNNGFIAADVERSSLVLCGKAFADINGTKLALAALSEPVISARGGLPLSARLLVSGDSTVLLFAPENAIESCADLLVSANTGIVLSSQGVAPLFRTKKYSGINLYNIPSAVILATFDSSGSIPSVSKLSPDQAAYHFLAGYQNGEFVPAYAKGPTSIGALDIAKALLSELKELLIPTFLVNVGHGGKNVTGNDLFKLVRSAKIAPFKPKGGDLQRKYDGFLSGKFQEIPKEFSF</sequence>
<evidence type="ECO:0000313" key="8">
    <source>
        <dbReference type="EMBL" id="GMI88758.1"/>
    </source>
</evidence>
<accession>A0A9W7M5K5</accession>
<evidence type="ECO:0000256" key="6">
    <source>
        <dbReference type="ARBA" id="ARBA00023239"/>
    </source>
</evidence>
<dbReference type="OrthoDB" id="68755at2759"/>
<dbReference type="PANTHER" id="PTHR30031:SF2">
    <property type="entry name" value="PHOSPHOENOLPYRUVATE CARBOXYKINASE (ATP)"/>
    <property type="match status" value="1"/>
</dbReference>
<dbReference type="Gene3D" id="3.90.228.20">
    <property type="match status" value="1"/>
</dbReference>
<dbReference type="EC" id="4.1.1.49" evidence="3"/>
<reference evidence="8" key="1">
    <citation type="submission" date="2023-05" db="EMBL/GenBank/DDBJ databases">
        <title>Genome and transcriptome analyses reveal genes involved in the formation of fine ridges on petal epidermal cells in Hibiscus trionum.</title>
        <authorList>
            <person name="Koshimizu S."/>
            <person name="Masuda S."/>
            <person name="Ishii T."/>
            <person name="Shirasu K."/>
            <person name="Hoshino A."/>
            <person name="Arita M."/>
        </authorList>
    </citation>
    <scope>NUCLEOTIDE SEQUENCE</scope>
    <source>
        <strain evidence="8">Hamamatsu line</strain>
    </source>
</reference>
<evidence type="ECO:0000256" key="5">
    <source>
        <dbReference type="ARBA" id="ARBA00022840"/>
    </source>
</evidence>
<evidence type="ECO:0000256" key="3">
    <source>
        <dbReference type="ARBA" id="ARBA00012363"/>
    </source>
</evidence>
<dbReference type="Pfam" id="PF01293">
    <property type="entry name" value="PEPCK_ATP"/>
    <property type="match status" value="1"/>
</dbReference>
<dbReference type="InterPro" id="IPR008210">
    <property type="entry name" value="PEP_carboxykinase_N"/>
</dbReference>
<comment type="pathway">
    <text evidence="1">Carbohydrate biosynthesis; gluconeogenesis.</text>
</comment>
<dbReference type="AlphaFoldDB" id="A0A9W7M5K5"/>
<keyword evidence="5" id="KW-0067">ATP-binding</keyword>
<keyword evidence="4" id="KW-0547">Nucleotide-binding</keyword>
<dbReference type="GO" id="GO:0004612">
    <property type="term" value="F:phosphoenolpyruvate carboxykinase (ATP) activity"/>
    <property type="evidence" value="ECO:0007669"/>
    <property type="project" value="UniProtKB-EC"/>
</dbReference>
<evidence type="ECO:0000256" key="4">
    <source>
        <dbReference type="ARBA" id="ARBA00022741"/>
    </source>
</evidence>
<keyword evidence="6" id="KW-0456">Lyase</keyword>
<dbReference type="GO" id="GO:0005829">
    <property type="term" value="C:cytosol"/>
    <property type="evidence" value="ECO:0007669"/>
    <property type="project" value="TreeGrafter"/>
</dbReference>
<gene>
    <name evidence="8" type="ORF">HRI_002545100</name>
</gene>
<protein>
    <recommendedName>
        <fullName evidence="3">phosphoenolpyruvate carboxykinase (ATP)</fullName>
        <ecNumber evidence="3">4.1.1.49</ecNumber>
    </recommendedName>
</protein>
<keyword evidence="9" id="KW-1185">Reference proteome</keyword>
<dbReference type="EMBL" id="BSYR01000022">
    <property type="protein sequence ID" value="GMI88758.1"/>
    <property type="molecule type" value="Genomic_DNA"/>
</dbReference>
<dbReference type="Proteomes" id="UP001165190">
    <property type="component" value="Unassembled WGS sequence"/>
</dbReference>
<dbReference type="PANTHER" id="PTHR30031">
    <property type="entry name" value="PHOSPHOENOLPYRUVATE CARBOXYKINASE ATP"/>
    <property type="match status" value="1"/>
</dbReference>
<comment type="catalytic activity">
    <reaction evidence="7">
        <text>oxaloacetate + ATP = phosphoenolpyruvate + ADP + CO2</text>
        <dbReference type="Rhea" id="RHEA:18617"/>
        <dbReference type="ChEBI" id="CHEBI:16452"/>
        <dbReference type="ChEBI" id="CHEBI:16526"/>
        <dbReference type="ChEBI" id="CHEBI:30616"/>
        <dbReference type="ChEBI" id="CHEBI:58702"/>
        <dbReference type="ChEBI" id="CHEBI:456216"/>
        <dbReference type="EC" id="4.1.1.49"/>
    </reaction>
</comment>
<dbReference type="SUPFAM" id="SSF53795">
    <property type="entry name" value="PEP carboxykinase-like"/>
    <property type="match status" value="1"/>
</dbReference>